<keyword evidence="1" id="KW-1133">Transmembrane helix</keyword>
<accession>W8NUC7</accession>
<dbReference type="RefSeq" id="WP_042690783.1">
    <property type="nucleotide sequence ID" value="NZ_CP007264.1"/>
</dbReference>
<protein>
    <submittedName>
        <fullName evidence="2">Uncharacterized protein</fullName>
    </submittedName>
</protein>
<dbReference type="AlphaFoldDB" id="W8NUC7"/>
<evidence type="ECO:0000313" key="2">
    <source>
        <dbReference type="EMBL" id="AHL22717.1"/>
    </source>
</evidence>
<dbReference type="GeneID" id="24957698"/>
<feature type="transmembrane region" description="Helical" evidence="1">
    <location>
        <begin position="245"/>
        <end position="264"/>
    </location>
</feature>
<dbReference type="Proteomes" id="UP000019434">
    <property type="component" value="Chromosome"/>
</dbReference>
<name>W8NUC7_9EURY</name>
<proteinExistence type="predicted"/>
<dbReference type="HOGENOM" id="CLU_996129_0_0_2"/>
<dbReference type="eggNOG" id="ENOG502N5Q2">
    <property type="taxonomic scope" value="Archaea"/>
</dbReference>
<keyword evidence="1" id="KW-0472">Membrane</keyword>
<reference evidence="2 3" key="1">
    <citation type="submission" date="2014-02" db="EMBL/GenBank/DDBJ databases">
        <title>Genome Sequence of an Hyperthermophilic Archaeon, Thermococcus nautili 30-1, producing viral vesicles.</title>
        <authorList>
            <person name="Oberto J."/>
            <person name="Gaudin M."/>
            <person name="Cossu M."/>
            <person name="Gorlas A."/>
            <person name="Slesarev A."/>
            <person name="Marguet E."/>
            <person name="Forterre P."/>
        </authorList>
    </citation>
    <scope>NUCLEOTIDE SEQUENCE [LARGE SCALE GENOMIC DNA]</scope>
    <source>
        <strain evidence="2 3">30-1</strain>
    </source>
</reference>
<dbReference type="EMBL" id="CP007264">
    <property type="protein sequence ID" value="AHL22717.1"/>
    <property type="molecule type" value="Genomic_DNA"/>
</dbReference>
<organism evidence="2 3">
    <name type="scientific">Thermococcus nautili</name>
    <dbReference type="NCBI Taxonomy" id="195522"/>
    <lineage>
        <taxon>Archaea</taxon>
        <taxon>Methanobacteriati</taxon>
        <taxon>Methanobacteriota</taxon>
        <taxon>Thermococci</taxon>
        <taxon>Thermococcales</taxon>
        <taxon>Thermococcaceae</taxon>
        <taxon>Thermococcus</taxon>
    </lineage>
</organism>
<gene>
    <name evidence="2" type="ORF">BD01_1100</name>
</gene>
<evidence type="ECO:0000313" key="3">
    <source>
        <dbReference type="Proteomes" id="UP000019434"/>
    </source>
</evidence>
<keyword evidence="1" id="KW-0812">Transmembrane</keyword>
<evidence type="ECO:0000256" key="1">
    <source>
        <dbReference type="SAM" id="Phobius"/>
    </source>
</evidence>
<dbReference type="OrthoDB" id="91853at2157"/>
<keyword evidence="3" id="KW-1185">Reference proteome</keyword>
<sequence>MGVGEIITAGRLEDAETMLRSVNRAGLDEMKLLNYTHNVVELALAFLQRDGLDRAVNTVLSLIDAPDDISWGLERIFEEYLVECTPERARRVWRRVHLIPEPEKKVEVLLKVLDCLDGEEERRKVLSEAFGWALRVRGRSWRTYMLSRVLYRVHDLEYYDLMLELCRRIRWRERRLVFEDFLFEDENAETCEEFVETLRKRLEASENALDTVIEVHLKYEKELLRAKGLNPGFYRLLPWRTPEGVIFYAVPKPLYPLAVLYLWLRGIAGRRRVRVVKAD</sequence>
<dbReference type="KEGG" id="tnu:BD01_1100"/>